<gene>
    <name evidence="14" type="ORF">BIV57_19145</name>
</gene>
<evidence type="ECO:0000313" key="14">
    <source>
        <dbReference type="EMBL" id="OIV35913.1"/>
    </source>
</evidence>
<name>A0A1J7BR43_9ACTN</name>
<evidence type="ECO:0000256" key="3">
    <source>
        <dbReference type="ARBA" id="ARBA00022553"/>
    </source>
</evidence>
<keyword evidence="10 12" id="KW-0472">Membrane</keyword>
<dbReference type="GO" id="GO:0005886">
    <property type="term" value="C:plasma membrane"/>
    <property type="evidence" value="ECO:0007669"/>
    <property type="project" value="UniProtKB-SubCell"/>
</dbReference>
<dbReference type="Pfam" id="PF00689">
    <property type="entry name" value="Cation_ATPase_C"/>
    <property type="match status" value="1"/>
</dbReference>
<evidence type="ECO:0000256" key="5">
    <source>
        <dbReference type="ARBA" id="ARBA00022741"/>
    </source>
</evidence>
<feature type="transmembrane region" description="Helical" evidence="12">
    <location>
        <begin position="520"/>
        <end position="540"/>
    </location>
</feature>
<evidence type="ECO:0000256" key="11">
    <source>
        <dbReference type="ARBA" id="ARBA00049360"/>
    </source>
</evidence>
<dbReference type="Gene3D" id="3.40.50.1000">
    <property type="entry name" value="HAD superfamily/HAD-like"/>
    <property type="match status" value="1"/>
</dbReference>
<dbReference type="SFLD" id="SFLDS00003">
    <property type="entry name" value="Haloacid_Dehalogenase"/>
    <property type="match status" value="1"/>
</dbReference>
<dbReference type="InterPro" id="IPR006068">
    <property type="entry name" value="ATPase_P-typ_cation-transptr_C"/>
</dbReference>
<keyword evidence="3" id="KW-0597">Phosphoprotein</keyword>
<dbReference type="Pfam" id="PF00702">
    <property type="entry name" value="Hydrolase"/>
    <property type="match status" value="1"/>
</dbReference>
<dbReference type="GO" id="GO:0016887">
    <property type="term" value="F:ATP hydrolysis activity"/>
    <property type="evidence" value="ECO:0007669"/>
    <property type="project" value="InterPro"/>
</dbReference>
<dbReference type="SUPFAM" id="SSF56784">
    <property type="entry name" value="HAD-like"/>
    <property type="match status" value="1"/>
</dbReference>
<proteinExistence type="predicted"/>
<evidence type="ECO:0000313" key="15">
    <source>
        <dbReference type="Proteomes" id="UP000243342"/>
    </source>
</evidence>
<dbReference type="SUPFAM" id="SSF81660">
    <property type="entry name" value="Metal cation-transporting ATPase, ATP-binding domain N"/>
    <property type="match status" value="1"/>
</dbReference>
<evidence type="ECO:0000259" key="13">
    <source>
        <dbReference type="Pfam" id="PF00689"/>
    </source>
</evidence>
<dbReference type="STRING" id="1428644.BIV57_19145"/>
<keyword evidence="7" id="KW-0460">Magnesium</keyword>
<keyword evidence="9 12" id="KW-1133">Transmembrane helix</keyword>
<dbReference type="Gene3D" id="3.40.1110.10">
    <property type="entry name" value="Calcium-transporting ATPase, cytoplasmic domain N"/>
    <property type="match status" value="1"/>
</dbReference>
<keyword evidence="4 12" id="KW-0812">Transmembrane</keyword>
<comment type="subcellular location">
    <subcellularLocation>
        <location evidence="1">Cell membrane</location>
        <topology evidence="1">Multi-pass membrane protein</topology>
    </subcellularLocation>
</comment>
<evidence type="ECO:0000256" key="1">
    <source>
        <dbReference type="ARBA" id="ARBA00004651"/>
    </source>
</evidence>
<feature type="transmembrane region" description="Helical" evidence="12">
    <location>
        <begin position="552"/>
        <end position="570"/>
    </location>
</feature>
<evidence type="ECO:0000256" key="6">
    <source>
        <dbReference type="ARBA" id="ARBA00022840"/>
    </source>
</evidence>
<feature type="domain" description="Cation-transporting P-type ATPase C-terminal" evidence="13">
    <location>
        <begin position="438"/>
        <end position="596"/>
    </location>
</feature>
<keyword evidence="8" id="KW-1278">Translocase</keyword>
<dbReference type="AlphaFoldDB" id="A0A1J7BR43"/>
<evidence type="ECO:0000256" key="4">
    <source>
        <dbReference type="ARBA" id="ARBA00022692"/>
    </source>
</evidence>
<reference evidence="14 15" key="1">
    <citation type="submission" date="2016-10" db="EMBL/GenBank/DDBJ databases">
        <title>Genome sequence of Streptomyces gilvigriseus MUSC 26.</title>
        <authorList>
            <person name="Lee L.-H."/>
            <person name="Ser H.-L."/>
        </authorList>
    </citation>
    <scope>NUCLEOTIDE SEQUENCE [LARGE SCALE GENOMIC DNA]</scope>
    <source>
        <strain evidence="14 15">MUSC 26</strain>
    </source>
</reference>
<dbReference type="InterPro" id="IPR036412">
    <property type="entry name" value="HAD-like_sf"/>
</dbReference>
<dbReference type="PRINTS" id="PR01836">
    <property type="entry name" value="MGATPASE"/>
</dbReference>
<feature type="transmembrane region" description="Helical" evidence="12">
    <location>
        <begin position="483"/>
        <end position="508"/>
    </location>
</feature>
<dbReference type="GO" id="GO:0015444">
    <property type="term" value="F:P-type magnesium transporter activity"/>
    <property type="evidence" value="ECO:0007669"/>
    <property type="project" value="InterPro"/>
</dbReference>
<dbReference type="Gene3D" id="1.20.1110.10">
    <property type="entry name" value="Calcium-transporting ATPase, transmembrane domain"/>
    <property type="match status" value="1"/>
</dbReference>
<feature type="transmembrane region" description="Helical" evidence="12">
    <location>
        <begin position="21"/>
        <end position="42"/>
    </location>
</feature>
<dbReference type="InterPro" id="IPR001757">
    <property type="entry name" value="P_typ_ATPase"/>
</dbReference>
<evidence type="ECO:0000256" key="12">
    <source>
        <dbReference type="SAM" id="Phobius"/>
    </source>
</evidence>
<dbReference type="InterPro" id="IPR023299">
    <property type="entry name" value="ATPase_P-typ_cyto_dom_N"/>
</dbReference>
<sequence length="608" mass="62442">MGGGSDRGSAFDRSVRGIAWSLVRFTVVTPPVVVVLGAVLRGRGVQAVPFAVSVGVALTPELLPLLVTTALAHGAVRLARRGTALVRRLPALHDLGSMDTLCVDKTGTLTLARPVLEDSPDPDALHWASVNAWWTLQLAEAPCPDALDEAVLDAGLPPEEYEGVDALPFDPVRRLSTAVVRLPSAPFNHRLVTKGAVDAVLPRCVLTDAERTRLAALADARAADGMRLLAVATAERPARSRAWGTADERGLTLVGFLAFADEVRPDAAAALRGLAASGVAVHVVTGDQPGAAAHACRALGLPDGPVVTGPELRGAADAAIAELAAGGAVFARCAPADKARIVGALRRSGRTVGHLGDGLNDVPALRAADVGIAPRGAADAPREAADVVLAGKDLAAVGEAVAAGRRSGAGIADYLRVTLSSNLGNVLAMLAAGVLVPFLPMLPAQVLVQNLCFDAAQSTFAFARPARADGGPRRLSRRRFLRFAWTFGCLNAAADLATFGVLALAAGVPAGDGDAVAFHSGWFTENLATQGLAMVLLRAGGGRPGGRRRDPVAWAAAVLAVLGVLAPFTPVGAGLGLAPLPVLYYPLLTAVLVLYAAALRRAARRADV</sequence>
<keyword evidence="2" id="KW-1003">Cell membrane</keyword>
<evidence type="ECO:0000256" key="9">
    <source>
        <dbReference type="ARBA" id="ARBA00022989"/>
    </source>
</evidence>
<dbReference type="InterPro" id="IPR023214">
    <property type="entry name" value="HAD_sf"/>
</dbReference>
<dbReference type="NCBIfam" id="TIGR01494">
    <property type="entry name" value="ATPase_P-type"/>
    <property type="match status" value="1"/>
</dbReference>
<comment type="catalytic activity">
    <reaction evidence="11">
        <text>ATP + H2O = ADP + phosphate + H(+)</text>
        <dbReference type="Rhea" id="RHEA:13065"/>
        <dbReference type="ChEBI" id="CHEBI:15377"/>
        <dbReference type="ChEBI" id="CHEBI:15378"/>
        <dbReference type="ChEBI" id="CHEBI:30616"/>
        <dbReference type="ChEBI" id="CHEBI:43474"/>
        <dbReference type="ChEBI" id="CHEBI:456216"/>
    </reaction>
</comment>
<dbReference type="PROSITE" id="PS00154">
    <property type="entry name" value="ATPASE_E1_E2"/>
    <property type="match status" value="1"/>
</dbReference>
<dbReference type="GO" id="GO:0005524">
    <property type="term" value="F:ATP binding"/>
    <property type="evidence" value="ECO:0007669"/>
    <property type="project" value="UniProtKB-KW"/>
</dbReference>
<keyword evidence="5" id="KW-0547">Nucleotide-binding</keyword>
<dbReference type="InterPro" id="IPR023298">
    <property type="entry name" value="ATPase_P-typ_TM_dom_sf"/>
</dbReference>
<keyword evidence="6" id="KW-0067">ATP-binding</keyword>
<accession>A0A1J7BR43</accession>
<dbReference type="InterPro" id="IPR006415">
    <property type="entry name" value="P-type_ATPase_IIIB"/>
</dbReference>
<dbReference type="SFLD" id="SFLDG00002">
    <property type="entry name" value="C1.7:_P-type_atpase_like"/>
    <property type="match status" value="1"/>
</dbReference>
<dbReference type="Proteomes" id="UP000243342">
    <property type="component" value="Unassembled WGS sequence"/>
</dbReference>
<dbReference type="InterPro" id="IPR044492">
    <property type="entry name" value="P_typ_ATPase_HD_dom"/>
</dbReference>
<protein>
    <recommendedName>
        <fullName evidence="13">Cation-transporting P-type ATPase C-terminal domain-containing protein</fullName>
    </recommendedName>
</protein>
<dbReference type="PANTHER" id="PTHR42861">
    <property type="entry name" value="CALCIUM-TRANSPORTING ATPASE"/>
    <property type="match status" value="1"/>
</dbReference>
<evidence type="ECO:0000256" key="10">
    <source>
        <dbReference type="ARBA" id="ARBA00023136"/>
    </source>
</evidence>
<dbReference type="EMBL" id="MLCF01000126">
    <property type="protein sequence ID" value="OIV35913.1"/>
    <property type="molecule type" value="Genomic_DNA"/>
</dbReference>
<evidence type="ECO:0000256" key="2">
    <source>
        <dbReference type="ARBA" id="ARBA00022475"/>
    </source>
</evidence>
<dbReference type="SFLD" id="SFLDF00027">
    <property type="entry name" value="p-type_atpase"/>
    <property type="match status" value="1"/>
</dbReference>
<dbReference type="SUPFAM" id="SSF81665">
    <property type="entry name" value="Calcium ATPase, transmembrane domain M"/>
    <property type="match status" value="1"/>
</dbReference>
<evidence type="ECO:0000256" key="8">
    <source>
        <dbReference type="ARBA" id="ARBA00022967"/>
    </source>
</evidence>
<organism evidence="14 15">
    <name type="scientific">Mangrovactinospora gilvigrisea</name>
    <dbReference type="NCBI Taxonomy" id="1428644"/>
    <lineage>
        <taxon>Bacteria</taxon>
        <taxon>Bacillati</taxon>
        <taxon>Actinomycetota</taxon>
        <taxon>Actinomycetes</taxon>
        <taxon>Kitasatosporales</taxon>
        <taxon>Streptomycetaceae</taxon>
        <taxon>Mangrovactinospora</taxon>
    </lineage>
</organism>
<evidence type="ECO:0000256" key="7">
    <source>
        <dbReference type="ARBA" id="ARBA00022842"/>
    </source>
</evidence>
<keyword evidence="15" id="KW-1185">Reference proteome</keyword>
<feature type="transmembrane region" description="Helical" evidence="12">
    <location>
        <begin position="582"/>
        <end position="599"/>
    </location>
</feature>
<comment type="caution">
    <text evidence="14">The sequence shown here is derived from an EMBL/GenBank/DDBJ whole genome shotgun (WGS) entry which is preliminary data.</text>
</comment>
<dbReference type="InterPro" id="IPR018303">
    <property type="entry name" value="ATPase_P-typ_P_site"/>
</dbReference>